<dbReference type="AlphaFoldDB" id="A0AAV7QL04"/>
<gene>
    <name evidence="7" type="ORF">NDU88_005565</name>
</gene>
<evidence type="ECO:0000259" key="6">
    <source>
        <dbReference type="Pfam" id="PF04643"/>
    </source>
</evidence>
<evidence type="ECO:0000313" key="8">
    <source>
        <dbReference type="Proteomes" id="UP001066276"/>
    </source>
</evidence>
<dbReference type="Pfam" id="PF04643">
    <property type="entry name" value="Motilin_assoc"/>
    <property type="match status" value="1"/>
</dbReference>
<reference evidence="7" key="1">
    <citation type="journal article" date="2022" name="bioRxiv">
        <title>Sequencing and chromosome-scale assembly of the giantPleurodeles waltlgenome.</title>
        <authorList>
            <person name="Brown T."/>
            <person name="Elewa A."/>
            <person name="Iarovenko S."/>
            <person name="Subramanian E."/>
            <person name="Araus A.J."/>
            <person name="Petzold A."/>
            <person name="Susuki M."/>
            <person name="Suzuki K.-i.T."/>
            <person name="Hayashi T."/>
            <person name="Toyoda A."/>
            <person name="Oliveira C."/>
            <person name="Osipova E."/>
            <person name="Leigh N.D."/>
            <person name="Simon A."/>
            <person name="Yun M.H."/>
        </authorList>
    </citation>
    <scope>NUCLEOTIDE SEQUENCE</scope>
    <source>
        <strain evidence="7">20211129_DDA</strain>
        <tissue evidence="7">Liver</tissue>
    </source>
</reference>
<dbReference type="GO" id="GO:0005576">
    <property type="term" value="C:extracellular region"/>
    <property type="evidence" value="ECO:0007669"/>
    <property type="project" value="UniProtKB-SubCell"/>
</dbReference>
<dbReference type="GO" id="GO:0005179">
    <property type="term" value="F:hormone activity"/>
    <property type="evidence" value="ECO:0007669"/>
    <property type="project" value="UniProtKB-KW"/>
</dbReference>
<comment type="subcellular location">
    <subcellularLocation>
        <location evidence="1">Secreted</location>
    </subcellularLocation>
</comment>
<dbReference type="PANTHER" id="PTHR14156">
    <property type="entry name" value="MOTILIN"/>
    <property type="match status" value="1"/>
</dbReference>
<keyword evidence="3" id="KW-0964">Secreted</keyword>
<evidence type="ECO:0000256" key="3">
    <source>
        <dbReference type="ARBA" id="ARBA00022525"/>
    </source>
</evidence>
<dbReference type="EMBL" id="JANPWB010000010">
    <property type="protein sequence ID" value="KAJ1139188.1"/>
    <property type="molecule type" value="Genomic_DNA"/>
</dbReference>
<dbReference type="PANTHER" id="PTHR14156:SF0">
    <property type="entry name" value="PROMOTILIN"/>
    <property type="match status" value="1"/>
</dbReference>
<keyword evidence="4" id="KW-0372">Hormone</keyword>
<proteinExistence type="inferred from homology"/>
<dbReference type="InterPro" id="IPR006737">
    <property type="entry name" value="Motilin_assoc"/>
</dbReference>
<comment type="similarity">
    <text evidence="2">Belongs to the motilin family.</text>
</comment>
<keyword evidence="5" id="KW-0732">Signal</keyword>
<comment type="caution">
    <text evidence="7">The sequence shown here is derived from an EMBL/GenBank/DDBJ whole genome shotgun (WGS) entry which is preliminary data.</text>
</comment>
<sequence length="116" mass="12898">MVSQKVVAALLAAYVVAMLAEQAQGFLPIFSPSDARRMQAKEKNRAMKKSLRSEDGELADISSYDNLEEDEIIKLKAPVEFGMRLSARQMEKYRVALEGLLQGLLPEPRNGTDVTL</sequence>
<feature type="chain" id="PRO_5043664258" description="Motilin/ghrelin-associated peptide domain-containing protein" evidence="5">
    <location>
        <begin position="26"/>
        <end position="116"/>
    </location>
</feature>
<feature type="signal peptide" evidence="5">
    <location>
        <begin position="1"/>
        <end position="25"/>
    </location>
</feature>
<evidence type="ECO:0000256" key="5">
    <source>
        <dbReference type="SAM" id="SignalP"/>
    </source>
</evidence>
<evidence type="ECO:0000256" key="4">
    <source>
        <dbReference type="ARBA" id="ARBA00022702"/>
    </source>
</evidence>
<dbReference type="Proteomes" id="UP001066276">
    <property type="component" value="Chromosome 6"/>
</dbReference>
<protein>
    <recommendedName>
        <fullName evidence="6">Motilin/ghrelin-associated peptide domain-containing protein</fullName>
    </recommendedName>
</protein>
<evidence type="ECO:0000256" key="1">
    <source>
        <dbReference type="ARBA" id="ARBA00004613"/>
    </source>
</evidence>
<name>A0AAV7QL04_PLEWA</name>
<evidence type="ECO:0000313" key="7">
    <source>
        <dbReference type="EMBL" id="KAJ1139188.1"/>
    </source>
</evidence>
<evidence type="ECO:0000256" key="2">
    <source>
        <dbReference type="ARBA" id="ARBA00006473"/>
    </source>
</evidence>
<feature type="domain" description="Motilin/ghrelin-associated peptide" evidence="6">
    <location>
        <begin position="67"/>
        <end position="110"/>
    </location>
</feature>
<organism evidence="7 8">
    <name type="scientific">Pleurodeles waltl</name>
    <name type="common">Iberian ribbed newt</name>
    <dbReference type="NCBI Taxonomy" id="8319"/>
    <lineage>
        <taxon>Eukaryota</taxon>
        <taxon>Metazoa</taxon>
        <taxon>Chordata</taxon>
        <taxon>Craniata</taxon>
        <taxon>Vertebrata</taxon>
        <taxon>Euteleostomi</taxon>
        <taxon>Amphibia</taxon>
        <taxon>Batrachia</taxon>
        <taxon>Caudata</taxon>
        <taxon>Salamandroidea</taxon>
        <taxon>Salamandridae</taxon>
        <taxon>Pleurodelinae</taxon>
        <taxon>Pleurodeles</taxon>
    </lineage>
</organism>
<accession>A0AAV7QL04</accession>
<dbReference type="InterPro" id="IPR015662">
    <property type="entry name" value="Promotilin"/>
</dbReference>
<keyword evidence="8" id="KW-1185">Reference proteome</keyword>